<dbReference type="GO" id="GO:0004826">
    <property type="term" value="F:phenylalanine-tRNA ligase activity"/>
    <property type="evidence" value="ECO:0007669"/>
    <property type="project" value="UniProtKB-EC"/>
</dbReference>
<dbReference type="InterPro" id="IPR045864">
    <property type="entry name" value="aa-tRNA-synth_II/BPL/LPL"/>
</dbReference>
<keyword evidence="5" id="KW-0963">Cytoplasm</keyword>
<dbReference type="Gene3D" id="3.30.56.10">
    <property type="match status" value="2"/>
</dbReference>
<evidence type="ECO:0000313" key="15">
    <source>
        <dbReference type="Proteomes" id="UP000675968"/>
    </source>
</evidence>
<keyword evidence="8" id="KW-0547">Nucleotide-binding</keyword>
<comment type="subcellular location">
    <subcellularLocation>
        <location evidence="2">Cytoplasm</location>
    </subcellularLocation>
</comment>
<evidence type="ECO:0000256" key="11">
    <source>
        <dbReference type="ARBA" id="ARBA00022917"/>
    </source>
</evidence>
<evidence type="ECO:0000256" key="5">
    <source>
        <dbReference type="ARBA" id="ARBA00022490"/>
    </source>
</evidence>
<keyword evidence="10" id="KW-0460">Magnesium</keyword>
<dbReference type="AlphaFoldDB" id="A0A8T4L5M0"/>
<dbReference type="Pfam" id="PF03483">
    <property type="entry name" value="B3_4"/>
    <property type="match status" value="1"/>
</dbReference>
<evidence type="ECO:0000256" key="10">
    <source>
        <dbReference type="ARBA" id="ARBA00022842"/>
    </source>
</evidence>
<dbReference type="GO" id="GO:0006432">
    <property type="term" value="P:phenylalanyl-tRNA aminoacylation"/>
    <property type="evidence" value="ECO:0007669"/>
    <property type="project" value="InterPro"/>
</dbReference>
<evidence type="ECO:0000256" key="9">
    <source>
        <dbReference type="ARBA" id="ARBA00022840"/>
    </source>
</evidence>
<keyword evidence="11" id="KW-0648">Protein biosynthesis</keyword>
<evidence type="ECO:0000313" key="14">
    <source>
        <dbReference type="EMBL" id="MBS3061152.1"/>
    </source>
</evidence>
<evidence type="ECO:0000256" key="2">
    <source>
        <dbReference type="ARBA" id="ARBA00004496"/>
    </source>
</evidence>
<dbReference type="SMART" id="SM00873">
    <property type="entry name" value="B3_4"/>
    <property type="match status" value="1"/>
</dbReference>
<dbReference type="InterPro" id="IPR020825">
    <property type="entry name" value="Phe-tRNA_synthase-like_B3/B4"/>
</dbReference>
<evidence type="ECO:0000256" key="7">
    <source>
        <dbReference type="ARBA" id="ARBA00022723"/>
    </source>
</evidence>
<gene>
    <name evidence="14" type="ORF">J4215_01055</name>
</gene>
<dbReference type="SMART" id="SM00874">
    <property type="entry name" value="B5"/>
    <property type="match status" value="1"/>
</dbReference>
<evidence type="ECO:0000256" key="12">
    <source>
        <dbReference type="ARBA" id="ARBA00023146"/>
    </source>
</evidence>
<comment type="similarity">
    <text evidence="3">Belongs to the phenylalanyl-tRNA synthetase beta subunit family. Type 2 subfamily.</text>
</comment>
<evidence type="ECO:0000256" key="8">
    <source>
        <dbReference type="ARBA" id="ARBA00022741"/>
    </source>
</evidence>
<dbReference type="PANTHER" id="PTHR10947">
    <property type="entry name" value="PHENYLALANYL-TRNA SYNTHETASE BETA CHAIN AND LEUCINE-RICH REPEAT-CONTAINING PROTEIN 47"/>
    <property type="match status" value="1"/>
</dbReference>
<dbReference type="EC" id="6.1.1.20" evidence="4"/>
<dbReference type="InterPro" id="IPR045060">
    <property type="entry name" value="Phe-tRNA-ligase_IIc_bsu"/>
</dbReference>
<dbReference type="InterPro" id="IPR004531">
    <property type="entry name" value="Phe-tRNA-synth_IIc_bsu_arc_euk"/>
</dbReference>
<feature type="domain" description="B5" evidence="13">
    <location>
        <begin position="282"/>
        <end position="357"/>
    </location>
</feature>
<dbReference type="PANTHER" id="PTHR10947:SF0">
    <property type="entry name" value="PHENYLALANINE--TRNA LIGASE BETA SUBUNIT"/>
    <property type="match status" value="1"/>
</dbReference>
<dbReference type="GO" id="GO:0005524">
    <property type="term" value="F:ATP binding"/>
    <property type="evidence" value="ECO:0007669"/>
    <property type="project" value="UniProtKB-KW"/>
</dbReference>
<dbReference type="Gene3D" id="3.50.40.10">
    <property type="entry name" value="Phenylalanyl-trna Synthetase, Chain B, domain 3"/>
    <property type="match status" value="1"/>
</dbReference>
<comment type="caution">
    <text evidence="14">The sequence shown here is derived from an EMBL/GenBank/DDBJ whole genome shotgun (WGS) entry which is preliminary data.</text>
</comment>
<keyword evidence="9" id="KW-0067">ATP-binding</keyword>
<proteinExistence type="inferred from homology"/>
<evidence type="ECO:0000259" key="13">
    <source>
        <dbReference type="PROSITE" id="PS51483"/>
    </source>
</evidence>
<dbReference type="PROSITE" id="PS51483">
    <property type="entry name" value="B5"/>
    <property type="match status" value="1"/>
</dbReference>
<sequence>MPSLEISKKDLEQLVGKKFKTKDELEETLQYAKTELDSLEGDLIKCSPSDTNRPDLYSTEGIARELKSRLGISPGIPKYAVKKGNVKVTVEKTVEKTLPFFVGAVVRNVKVTEDMLIQLIQLQEKVTTTFGRRRREAAIGIYDFDKMKPPFFFRGYKDNEIEFVPLEYKVPMRPSEILLEHPKGKEFAHLLAGIERYPIIIDSANQVASMPPIINSQATGKVTEKTKNLFVEVTGHKLETIQTALNVMLMALADRGGIIESIEIEYPKSPTYKQQKIISPQFDTGSMTVPKKLVNEITGISLDEKKTVTLFQRSGFDVKNTKDAFIVMYPKYRQDILHAVDIIEDLLISIGYNNIELSPLKLAVLGSESKTGRELDDVRDACIGMGLQEILTFNLTSIEKQTRLIGIEKDEFVQIANPVSQNSEIFRKQLYPELLEFLAKNKHAQYPQKIFEVGKTVSIDPSKETGCRETDKIAIVIASTTTNFTDIKSHANALAKYSNQKISFVETEHPTLESGKAAAVQIGNRKGILGELSKTVSLQFGLKTPVTILEVEL</sequence>
<evidence type="ECO:0000256" key="4">
    <source>
        <dbReference type="ARBA" id="ARBA00012814"/>
    </source>
</evidence>
<reference evidence="14" key="1">
    <citation type="submission" date="2021-03" db="EMBL/GenBank/DDBJ databases">
        <authorList>
            <person name="Jaffe A."/>
        </authorList>
    </citation>
    <scope>NUCLEOTIDE SEQUENCE</scope>
    <source>
        <strain evidence="14">RIFCSPLOWO2_01_FULL_AR10_48_17</strain>
    </source>
</reference>
<name>A0A8T4L5M0_9ARCH</name>
<reference evidence="14" key="2">
    <citation type="submission" date="2021-05" db="EMBL/GenBank/DDBJ databases">
        <title>Protein family content uncovers lineage relationships and bacterial pathway maintenance mechanisms in DPANN archaea.</title>
        <authorList>
            <person name="Castelle C.J."/>
            <person name="Meheust R."/>
            <person name="Jaffe A.L."/>
            <person name="Seitz K."/>
            <person name="Gong X."/>
            <person name="Baker B.J."/>
            <person name="Banfield J.F."/>
        </authorList>
    </citation>
    <scope>NUCLEOTIDE SEQUENCE</scope>
    <source>
        <strain evidence="14">RIFCSPLOWO2_01_FULL_AR10_48_17</strain>
    </source>
</reference>
<evidence type="ECO:0000256" key="3">
    <source>
        <dbReference type="ARBA" id="ARBA00007438"/>
    </source>
</evidence>
<keyword evidence="7" id="KW-0479">Metal-binding</keyword>
<organism evidence="14 15">
    <name type="scientific">Candidatus Iainarchaeum sp</name>
    <dbReference type="NCBI Taxonomy" id="3101447"/>
    <lineage>
        <taxon>Archaea</taxon>
        <taxon>Candidatus Iainarchaeota</taxon>
        <taxon>Candidatus Iainarchaeia</taxon>
        <taxon>Candidatus Iainarchaeales</taxon>
        <taxon>Candidatus Iainarchaeaceae</taxon>
        <taxon>Candidatus Iainarchaeum</taxon>
    </lineage>
</organism>
<dbReference type="GO" id="GO:0000287">
    <property type="term" value="F:magnesium ion binding"/>
    <property type="evidence" value="ECO:0007669"/>
    <property type="project" value="InterPro"/>
</dbReference>
<dbReference type="Pfam" id="PF03484">
    <property type="entry name" value="B5"/>
    <property type="match status" value="1"/>
</dbReference>
<dbReference type="Pfam" id="PF17759">
    <property type="entry name" value="tRNA_synthFbeta"/>
    <property type="match status" value="1"/>
</dbReference>
<dbReference type="InterPro" id="IPR005146">
    <property type="entry name" value="B3/B4_tRNA-bd"/>
</dbReference>
<comment type="cofactor">
    <cofactor evidence="1">
        <name>Mg(2+)</name>
        <dbReference type="ChEBI" id="CHEBI:18420"/>
    </cofactor>
</comment>
<dbReference type="InterPro" id="IPR009061">
    <property type="entry name" value="DNA-bd_dom_put_sf"/>
</dbReference>
<dbReference type="Gene3D" id="3.30.930.10">
    <property type="entry name" value="Bira Bifunctional Protein, Domain 2"/>
    <property type="match status" value="1"/>
</dbReference>
<keyword evidence="12" id="KW-0030">Aminoacyl-tRNA synthetase</keyword>
<keyword evidence="6 14" id="KW-0436">Ligase</keyword>
<dbReference type="GO" id="GO:0009328">
    <property type="term" value="C:phenylalanine-tRNA ligase complex"/>
    <property type="evidence" value="ECO:0007669"/>
    <property type="project" value="TreeGrafter"/>
</dbReference>
<dbReference type="FunFam" id="3.50.40.10:FF:000003">
    <property type="entry name" value="Phenylalanine--tRNA ligase beta subunit"/>
    <property type="match status" value="1"/>
</dbReference>
<dbReference type="GO" id="GO:0003723">
    <property type="term" value="F:RNA binding"/>
    <property type="evidence" value="ECO:0007669"/>
    <property type="project" value="InterPro"/>
</dbReference>
<dbReference type="InterPro" id="IPR041616">
    <property type="entry name" value="PheRS_beta_core"/>
</dbReference>
<dbReference type="InterPro" id="IPR005147">
    <property type="entry name" value="tRNA_synthase_B5-dom"/>
</dbReference>
<dbReference type="Proteomes" id="UP000675968">
    <property type="component" value="Unassembled WGS sequence"/>
</dbReference>
<evidence type="ECO:0000256" key="1">
    <source>
        <dbReference type="ARBA" id="ARBA00001946"/>
    </source>
</evidence>
<dbReference type="NCBIfam" id="TIGR00471">
    <property type="entry name" value="pheT_arch"/>
    <property type="match status" value="1"/>
</dbReference>
<dbReference type="SUPFAM" id="SSF55681">
    <property type="entry name" value="Class II aaRS and biotin synthetases"/>
    <property type="match status" value="1"/>
</dbReference>
<dbReference type="SUPFAM" id="SSF46955">
    <property type="entry name" value="Putative DNA-binding domain"/>
    <property type="match status" value="2"/>
</dbReference>
<evidence type="ECO:0000256" key="6">
    <source>
        <dbReference type="ARBA" id="ARBA00022598"/>
    </source>
</evidence>
<dbReference type="EMBL" id="JAGVWC010000008">
    <property type="protein sequence ID" value="MBS3061152.1"/>
    <property type="molecule type" value="Genomic_DNA"/>
</dbReference>
<protein>
    <recommendedName>
        <fullName evidence="4">phenylalanine--tRNA ligase</fullName>
        <ecNumber evidence="4">6.1.1.20</ecNumber>
    </recommendedName>
</protein>
<accession>A0A8T4L5M0</accession>